<keyword evidence="1" id="KW-1133">Transmembrane helix</keyword>
<dbReference type="InterPro" id="IPR025918">
    <property type="entry name" value="YIEGIA"/>
</dbReference>
<evidence type="ECO:0000313" key="2">
    <source>
        <dbReference type="EMBL" id="MBA2875016.1"/>
    </source>
</evidence>
<gene>
    <name evidence="2" type="ORF">HNR31_001789</name>
</gene>
<dbReference type="AlphaFoldDB" id="A0A7W0BXX3"/>
<organism evidence="2 3">
    <name type="scientific">Thermaerobacillus caldiproteolyticus</name>
    <dbReference type="NCBI Taxonomy" id="247480"/>
    <lineage>
        <taxon>Bacteria</taxon>
        <taxon>Bacillati</taxon>
        <taxon>Bacillota</taxon>
        <taxon>Bacilli</taxon>
        <taxon>Bacillales</taxon>
        <taxon>Anoxybacillaceae</taxon>
        <taxon>Thermaerobacillus</taxon>
    </lineage>
</organism>
<evidence type="ECO:0000313" key="3">
    <source>
        <dbReference type="Proteomes" id="UP000523087"/>
    </source>
</evidence>
<feature type="transmembrane region" description="Helical" evidence="1">
    <location>
        <begin position="6"/>
        <end position="28"/>
    </location>
</feature>
<accession>A0A7W0BXX3</accession>
<dbReference type="Proteomes" id="UP000523087">
    <property type="component" value="Unassembled WGS sequence"/>
</dbReference>
<dbReference type="EMBL" id="JACDUT010000005">
    <property type="protein sequence ID" value="MBA2875016.1"/>
    <property type="molecule type" value="Genomic_DNA"/>
</dbReference>
<dbReference type="Pfam" id="PF14045">
    <property type="entry name" value="YIEGIA"/>
    <property type="match status" value="1"/>
</dbReference>
<comment type="caution">
    <text evidence="2">The sequence shown here is derived from an EMBL/GenBank/DDBJ whole genome shotgun (WGS) entry which is preliminary data.</text>
</comment>
<keyword evidence="3" id="KW-1185">Reference proteome</keyword>
<protein>
    <submittedName>
        <fullName evidence="2">Uncharacterized protein</fullName>
    </submittedName>
</protein>
<sequence>MFEGRIYLIIFDEYLAAIVVSIIGPFMVRKCMSGSRLKDIVDIEYVEPHFEEAGSHVDNIYIMNIGLSARHDIRSFYGME</sequence>
<proteinExistence type="predicted"/>
<reference evidence="2 3" key="1">
    <citation type="submission" date="2020-07" db="EMBL/GenBank/DDBJ databases">
        <title>Genomic Encyclopedia of Type Strains, Phase IV (KMG-IV): sequencing the most valuable type-strain genomes for metagenomic binning, comparative biology and taxonomic classification.</title>
        <authorList>
            <person name="Goeker M."/>
        </authorList>
    </citation>
    <scope>NUCLEOTIDE SEQUENCE [LARGE SCALE GENOMIC DNA]</scope>
    <source>
        <strain evidence="2 3">DSM 15730</strain>
    </source>
</reference>
<keyword evidence="1" id="KW-0812">Transmembrane</keyword>
<evidence type="ECO:0000256" key="1">
    <source>
        <dbReference type="SAM" id="Phobius"/>
    </source>
</evidence>
<keyword evidence="1" id="KW-0472">Membrane</keyword>
<name>A0A7W0BXX3_9BACL</name>